<dbReference type="Proteomes" id="UP000827845">
    <property type="component" value="Segment"/>
</dbReference>
<name>A0AAE9BZK2_9CAUD</name>
<evidence type="ECO:0000256" key="1">
    <source>
        <dbReference type="SAM" id="MobiDB-lite"/>
    </source>
</evidence>
<sequence>MRRTRAATEAVYLRTQAMSSTNGVKADERPESAVCNVEDCSAWKTGDLDFCYHHKGMASNGTPEEGNQRAQKHGLYALPEHLKKHFTETQQDRYDAYFESLCTRYEHRLGKEPDAFAKDRLSRVAIECVKERIADEYFAENAEGNLLVENQIIDYDPETGPVSVEQSNKLLQELTALKRETRLTLKDMGLLHDPESQQADASKEQAELVRKALQED</sequence>
<reference evidence="2" key="1">
    <citation type="submission" date="2021-05" db="EMBL/GenBank/DDBJ databases">
        <title>Diversity, taxonomy and evolution of archaeal viruses of the class Caudoviricetes.</title>
        <authorList>
            <person name="Liu Y."/>
            <person name="Demina T.A."/>
            <person name="Roux S."/>
            <person name="Aiewsakun P."/>
            <person name="Kazlauskas D."/>
            <person name="Simmonds P."/>
            <person name="Prangishvili D."/>
            <person name="Oksanen H.M."/>
            <person name="Krupovic M."/>
        </authorList>
    </citation>
    <scope>NUCLEOTIDE SEQUENCE</scope>
    <source>
        <strain evidence="2">HATV-3/30</strain>
    </source>
</reference>
<gene>
    <name evidence="2" type="ORF">HATV-3_gp1</name>
</gene>
<protein>
    <submittedName>
        <fullName evidence="2">Uncharacterized protein</fullName>
    </submittedName>
</protein>
<proteinExistence type="predicted"/>
<keyword evidence="3" id="KW-1185">Reference proteome</keyword>
<dbReference type="EMBL" id="MZ334527">
    <property type="protein sequence ID" value="UBF23351.1"/>
    <property type="molecule type" value="Genomic_DNA"/>
</dbReference>
<feature type="region of interest" description="Disordered" evidence="1">
    <location>
        <begin position="189"/>
        <end position="216"/>
    </location>
</feature>
<organism evidence="2 3">
    <name type="scientific">Haloarcula tailed virus 3</name>
    <dbReference type="NCBI Taxonomy" id="2877990"/>
    <lineage>
        <taxon>Viruses</taxon>
        <taxon>Duplodnaviria</taxon>
        <taxon>Heunggongvirae</taxon>
        <taxon>Uroviricota</taxon>
        <taxon>Caudoviricetes</taxon>
        <taxon>Kirjokansivirales</taxon>
        <taxon>Pyrstoviridae</taxon>
        <taxon>Hatrivirus</taxon>
        <taxon>Hatrivirus caudatum</taxon>
        <taxon>Hatrivirus HATV3</taxon>
    </lineage>
</organism>
<evidence type="ECO:0000313" key="3">
    <source>
        <dbReference type="Proteomes" id="UP000827845"/>
    </source>
</evidence>
<evidence type="ECO:0000313" key="2">
    <source>
        <dbReference type="EMBL" id="UBF23351.1"/>
    </source>
</evidence>
<accession>A0AAE9BZK2</accession>